<dbReference type="FunFam" id="3.40.50.150:FF:000007">
    <property type="entry name" value="rRNA adenine N(6)-methyltransferase"/>
    <property type="match status" value="1"/>
</dbReference>
<feature type="binding site" evidence="9">
    <location>
        <position position="38"/>
    </location>
    <ligand>
        <name>S-adenosyl-L-methionine</name>
        <dbReference type="ChEBI" id="CHEBI:59789"/>
    </ligand>
</feature>
<evidence type="ECO:0000256" key="1">
    <source>
        <dbReference type="ARBA" id="ARBA00002977"/>
    </source>
</evidence>
<proteinExistence type="inferred from homology"/>
<evidence type="ECO:0000259" key="12">
    <source>
        <dbReference type="SMART" id="SM00650"/>
    </source>
</evidence>
<dbReference type="AlphaFoldDB" id="A0A0L0RVK4"/>
<keyword evidence="3 9" id="KW-0489">Methyltransferase</keyword>
<dbReference type="Proteomes" id="UP000054350">
    <property type="component" value="Unassembled WGS sequence"/>
</dbReference>
<name>A0A0L0RVK4_ALLM3</name>
<feature type="binding site" evidence="9">
    <location>
        <position position="127"/>
    </location>
    <ligand>
        <name>S-adenosyl-L-methionine</name>
        <dbReference type="ChEBI" id="CHEBI:59789"/>
    </ligand>
</feature>
<dbReference type="InterPro" id="IPR020596">
    <property type="entry name" value="rRNA_Ade_Mease_Trfase_CS"/>
</dbReference>
<keyword evidence="4 9" id="KW-0808">Transferase</keyword>
<protein>
    <recommendedName>
        <fullName evidence="10">rRNA adenine N(6)-methyltransferase</fullName>
        <ecNumber evidence="10">2.1.1.-</ecNumber>
    </recommendedName>
</protein>
<dbReference type="VEuPathDB" id="FungiDB:AMAG_00120"/>
<feature type="region of interest" description="Disordered" evidence="11">
    <location>
        <begin position="1"/>
        <end position="21"/>
    </location>
</feature>
<dbReference type="InterPro" id="IPR011530">
    <property type="entry name" value="rRNA_adenine_dimethylase"/>
</dbReference>
<evidence type="ECO:0000313" key="14">
    <source>
        <dbReference type="Proteomes" id="UP000054350"/>
    </source>
</evidence>
<dbReference type="OMA" id="GSEAYCR"/>
<keyword evidence="5 9" id="KW-0949">S-adenosyl-L-methionine</keyword>
<comment type="function">
    <text evidence="1">Specifically dimethylates two adjacent adenosines in the loop of a conserved hairpin near the 3'-end of 18S rRNA in the 40S particle.</text>
</comment>
<comment type="catalytic activity">
    <reaction evidence="7">
        <text>adenosine(1779)/adenosine(1780) in 18S rRNA + 4 S-adenosyl-L-methionine = N(6)-dimethyladenosine(1779)/N(6)-dimethyladenosine(1780) in 18S rRNA + 4 S-adenosyl-L-homocysteine + 4 H(+)</text>
        <dbReference type="Rhea" id="RHEA:42780"/>
        <dbReference type="Rhea" id="RHEA-COMP:10234"/>
        <dbReference type="Rhea" id="RHEA-COMP:10236"/>
        <dbReference type="ChEBI" id="CHEBI:15378"/>
        <dbReference type="ChEBI" id="CHEBI:57856"/>
        <dbReference type="ChEBI" id="CHEBI:59789"/>
        <dbReference type="ChEBI" id="CHEBI:74411"/>
        <dbReference type="ChEBI" id="CHEBI:74493"/>
        <dbReference type="EC" id="2.1.1.183"/>
    </reaction>
</comment>
<dbReference type="GO" id="GO:0052909">
    <property type="term" value="F:18S rRNA (adenine(1779)-N(6)/adenine(1780)-N(6))-dimethyltransferase activity"/>
    <property type="evidence" value="ECO:0007669"/>
    <property type="project" value="UniProtKB-EC"/>
</dbReference>
<sequence length="313" mass="34849">MPKVTSKSHTRGARESAQAQAAKSLGPLLNKDLGQHILKNPLVAQGIVDKAGLKPTDTVLEIGPGTGNITVRMLTACKKVIASEMDPRMAAELTKRVQGTPEQRKLEVIVGDFLKVDLPYFDVCVSNTPYQISSALTFKLLAHRPLFRCAILMFQREFALRLVAKPGDALYCRLSVNAQLYAKIEHVMKVGKNNFRPPPQVESSVVRVEPIQPPPPVNFAEWDGMVRICFSRKNKTLAASFKAGGVYEMCEANYRTWAAQNDVIVPDEFEIKQYVNQILEDTGFAEQRAAKMDIQDFMKLLLAFNNAGIHFTN</sequence>
<dbReference type="PROSITE" id="PS01131">
    <property type="entry name" value="RRNA_A_DIMETH"/>
    <property type="match status" value="1"/>
</dbReference>
<organism evidence="13 14">
    <name type="scientific">Allomyces macrogynus (strain ATCC 38327)</name>
    <name type="common">Allomyces javanicus var. macrogynus</name>
    <dbReference type="NCBI Taxonomy" id="578462"/>
    <lineage>
        <taxon>Eukaryota</taxon>
        <taxon>Fungi</taxon>
        <taxon>Fungi incertae sedis</taxon>
        <taxon>Blastocladiomycota</taxon>
        <taxon>Blastocladiomycetes</taxon>
        <taxon>Blastocladiales</taxon>
        <taxon>Blastocladiaceae</taxon>
        <taxon>Allomyces</taxon>
    </lineage>
</organism>
<evidence type="ECO:0000256" key="11">
    <source>
        <dbReference type="SAM" id="MobiDB-lite"/>
    </source>
</evidence>
<evidence type="ECO:0000256" key="2">
    <source>
        <dbReference type="ARBA" id="ARBA00022552"/>
    </source>
</evidence>
<dbReference type="Gene3D" id="3.40.50.150">
    <property type="entry name" value="Vaccinia Virus protein VP39"/>
    <property type="match status" value="1"/>
</dbReference>
<dbReference type="Gene3D" id="1.10.8.480">
    <property type="match status" value="1"/>
</dbReference>
<evidence type="ECO:0000256" key="10">
    <source>
        <dbReference type="RuleBase" id="RU362106"/>
    </source>
</evidence>
<feature type="domain" description="Ribosomal RNA adenine methylase transferase N-terminal" evidence="12">
    <location>
        <begin position="43"/>
        <end position="212"/>
    </location>
</feature>
<evidence type="ECO:0000256" key="4">
    <source>
        <dbReference type="ARBA" id="ARBA00022679"/>
    </source>
</evidence>
<evidence type="ECO:0000313" key="13">
    <source>
        <dbReference type="EMBL" id="KNE54115.1"/>
    </source>
</evidence>
<comment type="similarity">
    <text evidence="8 9 10">Belongs to the class I-like SAM-binding methyltransferase superfamily. rRNA adenine N(6)-methyltransferase family.</text>
</comment>
<dbReference type="SMART" id="SM00650">
    <property type="entry name" value="rADc"/>
    <property type="match status" value="1"/>
</dbReference>
<dbReference type="Pfam" id="PF00398">
    <property type="entry name" value="RrnaAD"/>
    <property type="match status" value="1"/>
</dbReference>
<feature type="binding site" evidence="9">
    <location>
        <position position="112"/>
    </location>
    <ligand>
        <name>S-adenosyl-L-methionine</name>
        <dbReference type="ChEBI" id="CHEBI:59789"/>
    </ligand>
</feature>
<dbReference type="EMBL" id="GG745328">
    <property type="protein sequence ID" value="KNE54115.1"/>
    <property type="molecule type" value="Genomic_DNA"/>
</dbReference>
<dbReference type="InterPro" id="IPR029063">
    <property type="entry name" value="SAM-dependent_MTases_sf"/>
</dbReference>
<feature type="compositionally biased region" description="Basic residues" evidence="11">
    <location>
        <begin position="1"/>
        <end position="11"/>
    </location>
</feature>
<dbReference type="FunFam" id="1.10.8.480:FF:000002">
    <property type="entry name" value="rRNA adenine N(6)-methyltransferase"/>
    <property type="match status" value="1"/>
</dbReference>
<keyword evidence="14" id="KW-1185">Reference proteome</keyword>
<feature type="binding site" evidence="9">
    <location>
        <position position="63"/>
    </location>
    <ligand>
        <name>S-adenosyl-L-methionine</name>
        <dbReference type="ChEBI" id="CHEBI:59789"/>
    </ligand>
</feature>
<keyword evidence="2 10" id="KW-0698">rRNA processing</keyword>
<evidence type="ECO:0000256" key="6">
    <source>
        <dbReference type="ARBA" id="ARBA00022884"/>
    </source>
</evidence>
<keyword evidence="6 9" id="KW-0694">RNA-binding</keyword>
<dbReference type="GO" id="GO:0003723">
    <property type="term" value="F:RNA binding"/>
    <property type="evidence" value="ECO:0007669"/>
    <property type="project" value="UniProtKB-UniRule"/>
</dbReference>
<gene>
    <name evidence="13" type="ORF">AMAG_00120</name>
</gene>
<evidence type="ECO:0000256" key="9">
    <source>
        <dbReference type="PROSITE-ProRule" id="PRU01026"/>
    </source>
</evidence>
<evidence type="ECO:0000256" key="3">
    <source>
        <dbReference type="ARBA" id="ARBA00022603"/>
    </source>
</evidence>
<dbReference type="PANTHER" id="PTHR11727">
    <property type="entry name" value="DIMETHYLADENOSINE TRANSFERASE"/>
    <property type="match status" value="1"/>
</dbReference>
<dbReference type="PROSITE" id="PS51689">
    <property type="entry name" value="SAM_RNA_A_N6_MT"/>
    <property type="match status" value="1"/>
</dbReference>
<evidence type="ECO:0000256" key="8">
    <source>
        <dbReference type="ARBA" id="ARBA00061109"/>
    </source>
</evidence>
<accession>A0A0L0RVK4</accession>
<dbReference type="SUPFAM" id="SSF53335">
    <property type="entry name" value="S-adenosyl-L-methionine-dependent methyltransferases"/>
    <property type="match status" value="1"/>
</dbReference>
<evidence type="ECO:0000256" key="5">
    <source>
        <dbReference type="ARBA" id="ARBA00022691"/>
    </source>
</evidence>
<feature type="binding site" evidence="9">
    <location>
        <position position="36"/>
    </location>
    <ligand>
        <name>S-adenosyl-L-methionine</name>
        <dbReference type="ChEBI" id="CHEBI:59789"/>
    </ligand>
</feature>
<dbReference type="eggNOG" id="KOG0820">
    <property type="taxonomic scope" value="Eukaryota"/>
</dbReference>
<dbReference type="PANTHER" id="PTHR11727:SF7">
    <property type="entry name" value="DIMETHYLADENOSINE TRANSFERASE-RELATED"/>
    <property type="match status" value="1"/>
</dbReference>
<reference evidence="13 14" key="1">
    <citation type="submission" date="2009-11" db="EMBL/GenBank/DDBJ databases">
        <title>Annotation of Allomyces macrogynus ATCC 38327.</title>
        <authorList>
            <consortium name="The Broad Institute Genome Sequencing Platform"/>
            <person name="Russ C."/>
            <person name="Cuomo C."/>
            <person name="Burger G."/>
            <person name="Gray M.W."/>
            <person name="Holland P.W.H."/>
            <person name="King N."/>
            <person name="Lang F.B.F."/>
            <person name="Roger A.J."/>
            <person name="Ruiz-Trillo I."/>
            <person name="Young S.K."/>
            <person name="Zeng Q."/>
            <person name="Gargeya S."/>
            <person name="Fitzgerald M."/>
            <person name="Haas B."/>
            <person name="Abouelleil A."/>
            <person name="Alvarado L."/>
            <person name="Arachchi H.M."/>
            <person name="Berlin A."/>
            <person name="Chapman S.B."/>
            <person name="Gearin G."/>
            <person name="Goldberg J."/>
            <person name="Griggs A."/>
            <person name="Gujja S."/>
            <person name="Hansen M."/>
            <person name="Heiman D."/>
            <person name="Howarth C."/>
            <person name="Larimer J."/>
            <person name="Lui A."/>
            <person name="MacDonald P.J.P."/>
            <person name="McCowen C."/>
            <person name="Montmayeur A."/>
            <person name="Murphy C."/>
            <person name="Neiman D."/>
            <person name="Pearson M."/>
            <person name="Priest M."/>
            <person name="Roberts A."/>
            <person name="Saif S."/>
            <person name="Shea T."/>
            <person name="Sisk P."/>
            <person name="Stolte C."/>
            <person name="Sykes S."/>
            <person name="Wortman J."/>
            <person name="Nusbaum C."/>
            <person name="Birren B."/>
        </authorList>
    </citation>
    <scope>NUCLEOTIDE SEQUENCE [LARGE SCALE GENOMIC DNA]</scope>
    <source>
        <strain evidence="13 14">ATCC 38327</strain>
    </source>
</reference>
<dbReference type="STRING" id="578462.A0A0L0RVK4"/>
<dbReference type="EC" id="2.1.1.-" evidence="10"/>
<dbReference type="InterPro" id="IPR001737">
    <property type="entry name" value="KsgA/Erm"/>
</dbReference>
<dbReference type="InterPro" id="IPR020598">
    <property type="entry name" value="rRNA_Ade_methylase_Trfase_N"/>
</dbReference>
<reference evidence="14" key="2">
    <citation type="submission" date="2009-11" db="EMBL/GenBank/DDBJ databases">
        <title>The Genome Sequence of Allomyces macrogynus strain ATCC 38327.</title>
        <authorList>
            <consortium name="The Broad Institute Genome Sequencing Platform"/>
            <person name="Russ C."/>
            <person name="Cuomo C."/>
            <person name="Shea T."/>
            <person name="Young S.K."/>
            <person name="Zeng Q."/>
            <person name="Koehrsen M."/>
            <person name="Haas B."/>
            <person name="Borodovsky M."/>
            <person name="Guigo R."/>
            <person name="Alvarado L."/>
            <person name="Berlin A."/>
            <person name="Borenstein D."/>
            <person name="Chen Z."/>
            <person name="Engels R."/>
            <person name="Freedman E."/>
            <person name="Gellesch M."/>
            <person name="Goldberg J."/>
            <person name="Griggs A."/>
            <person name="Gujja S."/>
            <person name="Heiman D."/>
            <person name="Hepburn T."/>
            <person name="Howarth C."/>
            <person name="Jen D."/>
            <person name="Larson L."/>
            <person name="Lewis B."/>
            <person name="Mehta T."/>
            <person name="Park D."/>
            <person name="Pearson M."/>
            <person name="Roberts A."/>
            <person name="Saif S."/>
            <person name="Shenoy N."/>
            <person name="Sisk P."/>
            <person name="Stolte C."/>
            <person name="Sykes S."/>
            <person name="Walk T."/>
            <person name="White J."/>
            <person name="Yandava C."/>
            <person name="Burger G."/>
            <person name="Gray M.W."/>
            <person name="Holland P.W.H."/>
            <person name="King N."/>
            <person name="Lang F.B.F."/>
            <person name="Roger A.J."/>
            <person name="Ruiz-Trillo I."/>
            <person name="Lander E."/>
            <person name="Nusbaum C."/>
        </authorList>
    </citation>
    <scope>NUCLEOTIDE SEQUENCE [LARGE SCALE GENOMIC DNA]</scope>
    <source>
        <strain evidence="14">ATCC 38327</strain>
    </source>
</reference>
<evidence type="ECO:0000256" key="7">
    <source>
        <dbReference type="ARBA" id="ARBA00049478"/>
    </source>
</evidence>
<dbReference type="OrthoDB" id="74991at2759"/>
<feature type="binding site" evidence="9">
    <location>
        <position position="84"/>
    </location>
    <ligand>
        <name>S-adenosyl-L-methionine</name>
        <dbReference type="ChEBI" id="CHEBI:59789"/>
    </ligand>
</feature>
<dbReference type="NCBIfam" id="TIGR00755">
    <property type="entry name" value="ksgA"/>
    <property type="match status" value="1"/>
</dbReference>
<dbReference type="CDD" id="cd02440">
    <property type="entry name" value="AdoMet_MTases"/>
    <property type="match status" value="1"/>
</dbReference>